<dbReference type="EMBL" id="SNUX01000003">
    <property type="protein sequence ID" value="TES48237.1"/>
    <property type="molecule type" value="Genomic_DNA"/>
</dbReference>
<evidence type="ECO:0000313" key="1">
    <source>
        <dbReference type="EMBL" id="TES48237.1"/>
    </source>
</evidence>
<evidence type="ECO:0000313" key="2">
    <source>
        <dbReference type="Proteomes" id="UP000298210"/>
    </source>
</evidence>
<protein>
    <submittedName>
        <fullName evidence="1">Uncharacterized protein</fullName>
    </submittedName>
</protein>
<dbReference type="RefSeq" id="WP_134259426.1">
    <property type="nucleotide sequence ID" value="NZ_SNUX01000003.1"/>
</dbReference>
<accession>A0A4Y7WIX6</accession>
<dbReference type="AlphaFoldDB" id="A0A4Y7WIX6"/>
<reference evidence="1 2" key="1">
    <citation type="submission" date="2019-03" db="EMBL/GenBank/DDBJ databases">
        <authorList>
            <person name="Liu G."/>
        </authorList>
    </citation>
    <scope>NUCLEOTIDE SEQUENCE [LARGE SCALE GENOMIC DNA]</scope>
    <source>
        <strain evidence="1 2">DSM 19099</strain>
    </source>
</reference>
<gene>
    <name evidence="1" type="ORF">E2L03_14020</name>
</gene>
<dbReference type="Proteomes" id="UP000298210">
    <property type="component" value="Unassembled WGS sequence"/>
</dbReference>
<organism evidence="1 2">
    <name type="scientific">Shouchella lehensis</name>
    <dbReference type="NCBI Taxonomy" id="300825"/>
    <lineage>
        <taxon>Bacteria</taxon>
        <taxon>Bacillati</taxon>
        <taxon>Bacillota</taxon>
        <taxon>Bacilli</taxon>
        <taxon>Bacillales</taxon>
        <taxon>Bacillaceae</taxon>
        <taxon>Shouchella</taxon>
    </lineage>
</organism>
<sequence length="77" mass="9439">MHSKQTVKYICEQYTSGSVYYFKMEYITHDKWSNLHSIEWSAPRPIRRETFLKRKRQGYLCEIYQRSSAKVVPFQKR</sequence>
<name>A0A4Y7WIX6_9BACI</name>
<comment type="caution">
    <text evidence="1">The sequence shown here is derived from an EMBL/GenBank/DDBJ whole genome shotgun (WGS) entry which is preliminary data.</text>
</comment>
<proteinExistence type="predicted"/>